<name>A0A6P8P2K6_GEOSA</name>
<dbReference type="AlphaFoldDB" id="A0A6P8P2K6"/>
<organism evidence="2 3">
    <name type="scientific">Geotrypetes seraphini</name>
    <name type="common">Gaboon caecilian</name>
    <name type="synonym">Caecilia seraphini</name>
    <dbReference type="NCBI Taxonomy" id="260995"/>
    <lineage>
        <taxon>Eukaryota</taxon>
        <taxon>Metazoa</taxon>
        <taxon>Chordata</taxon>
        <taxon>Craniata</taxon>
        <taxon>Vertebrata</taxon>
        <taxon>Euteleostomi</taxon>
        <taxon>Amphibia</taxon>
        <taxon>Gymnophiona</taxon>
        <taxon>Geotrypetes</taxon>
    </lineage>
</organism>
<gene>
    <name evidence="3" type="primary">MEIOC</name>
</gene>
<dbReference type="GO" id="GO:0048255">
    <property type="term" value="P:mRNA stabilization"/>
    <property type="evidence" value="ECO:0007669"/>
    <property type="project" value="TreeGrafter"/>
</dbReference>
<dbReference type="GO" id="GO:0007144">
    <property type="term" value="P:female meiosis I"/>
    <property type="evidence" value="ECO:0007669"/>
    <property type="project" value="TreeGrafter"/>
</dbReference>
<dbReference type="CTD" id="284071"/>
<dbReference type="OrthoDB" id="5978002at2759"/>
<sequence length="935" mass="105755">MEPKTVYRGTSRCWNSADTNGRLTDVFNSVMMTGSSSFYGCYKSQNEDSLELRQTYGPPISTPEYSSSAETSLFYAPWSTYGDDVKQPGSSQISLKNRIQTERVDYGSETDLYGLVSNILEEPEKSQTYFADGICSSSLKSVWPVNTSKLTDHHDLLSEAKRSTDAAFSQQSMYSGDSISAVEKQYLHNGTIIPQQKIDELYHGLTGSDLDEQWLYPSRADSTSCYNISTNENTKTFQEYSFVKNCFTPQSGLSEVMKESAVDSYPYGRDKMCSKGVDTQLQQKRAELFLSQFNRYSDDADYCRYADYSHVNKSKHNKCSNFGVQDAKKLANGNLETSSVETDTYTKLFQLKQASQKKIEDIMPDQHNFKFKTSSLISDKQFPKETFPSDFGLKSEYGMKAHSVCAGNNDYTNVLEKQHNSKLDPQSSEYFKPASLTNSASSGIVNVNRPTWINIQAENSSSAPYRNQSHLMKLNNHLSVQSKNSSHASEFSQLSSTNVTSNSGSLYQKYCQENPSTFSNFDFNYNSTERMQSANNIEGLTKVEDEVLFESVTDKKLKQINGFCDNYSVQQFGPADNLNKHNFQTKSQSGHYDFEEGQKQLDGLPQNACQDLLETQYNNNHRQGSGDSNTVSNNRLNRTQSSCFSNTYMMGDLRQNHNFQQFGSTGFPSRSTHPFSHSLVPLMDSYDLFSYEDLGHLYPYFNDMIYGDNSFPGFVPTFGFQRPLKIRSGPASELHVRLEECYEQWRALEKERKKTESALAKNYPGKKVSSTNNTPIPRLTSNPSRVDRLIVDQLREQARVVTLLGKMERFRSSPLHANILTALDRQLEAIHIVQARRKDEIVNASNRQRQGVPRCQDDRDVFALASAIKEMAVATRKARTALWCALQMTLPKSAFTAGPVDMEKTLQEIVNAEDKVYENMSNSNVNSQRSEVIKN</sequence>
<dbReference type="Pfam" id="PF15189">
    <property type="entry name" value="MEIOC"/>
    <property type="match status" value="1"/>
</dbReference>
<accession>A0A6P8P2K6</accession>
<evidence type="ECO:0000256" key="1">
    <source>
        <dbReference type="SAM" id="MobiDB-lite"/>
    </source>
</evidence>
<dbReference type="PANTHER" id="PTHR33861">
    <property type="entry name" value="PROTEIN CBG18333"/>
    <property type="match status" value="1"/>
</dbReference>
<protein>
    <submittedName>
        <fullName evidence="3">LOW QUALITY PROTEIN: meiosis-specific coiled-coil domain-containing protein MEIOC</fullName>
    </submittedName>
</protein>
<evidence type="ECO:0000313" key="3">
    <source>
        <dbReference type="RefSeq" id="XP_033775180.1"/>
    </source>
</evidence>
<dbReference type="GeneID" id="117347847"/>
<dbReference type="RefSeq" id="XP_033775180.1">
    <property type="nucleotide sequence ID" value="XM_033919289.1"/>
</dbReference>
<dbReference type="InterPro" id="IPR027963">
    <property type="entry name" value="MEIOC"/>
</dbReference>
<dbReference type="FunCoup" id="A0A6P8P2K6">
    <property type="interactions" value="1467"/>
</dbReference>
<keyword evidence="2" id="KW-1185">Reference proteome</keyword>
<evidence type="ECO:0000313" key="2">
    <source>
        <dbReference type="Proteomes" id="UP000515159"/>
    </source>
</evidence>
<dbReference type="InParanoid" id="A0A6P8P2K6"/>
<dbReference type="PANTHER" id="PTHR33861:SF3">
    <property type="entry name" value="MEIOSIS-SPECIFIC COILED-COIL DOMAIN-CONTAINING PROTEIN MEIOC"/>
    <property type="match status" value="1"/>
</dbReference>
<dbReference type="GO" id="GO:0005634">
    <property type="term" value="C:nucleus"/>
    <property type="evidence" value="ECO:0007669"/>
    <property type="project" value="TreeGrafter"/>
</dbReference>
<dbReference type="GO" id="GO:0007141">
    <property type="term" value="P:male meiosis I"/>
    <property type="evidence" value="ECO:0007669"/>
    <property type="project" value="TreeGrafter"/>
</dbReference>
<proteinExistence type="predicted"/>
<dbReference type="Proteomes" id="UP000515159">
    <property type="component" value="Chromosome 13"/>
</dbReference>
<feature type="region of interest" description="Disordered" evidence="1">
    <location>
        <begin position="756"/>
        <end position="782"/>
    </location>
</feature>
<dbReference type="KEGG" id="gsh:117347847"/>
<reference evidence="3" key="1">
    <citation type="submission" date="2025-08" db="UniProtKB">
        <authorList>
            <consortium name="RefSeq"/>
        </authorList>
    </citation>
    <scope>IDENTIFICATION</scope>
</reference>
<feature type="compositionally biased region" description="Polar residues" evidence="1">
    <location>
        <begin position="768"/>
        <end position="782"/>
    </location>
</feature>
<dbReference type="GO" id="GO:0005737">
    <property type="term" value="C:cytoplasm"/>
    <property type="evidence" value="ECO:0007669"/>
    <property type="project" value="TreeGrafter"/>
</dbReference>